<dbReference type="OrthoDB" id="10414776at2759"/>
<sequence length="480" mass="53037">MTVERLFLPQRVKFLHLKSHQVLKFSKNPTKDHREARIEGTSFQLLQTLQPDVLNLRSSNSSQYSRSITAPEFPHFLHQSFHLENCRLQSPIMKTPEEALSDLEKELTNIEENVSSPPSPDEDFLQLNLEEDAANQSPRPQFIHVNPKRKVKSSTPSSDATSSTSKSQPLVPGEIILDVAVRPGLAKPDGWDTYYLGDVRKPDLNSSPAAMGMPTTRMGFYDVTTGKTSVVCPMCFQRFTTTTVLESGHLEPGGPCENYRKKLDTQRFPKESKGKGKAKEVDEDPQVCEVAEYHGMNLGGAQMGVDEGHQGFDGGAGIQNNYGVHPMGGGVGYQGFGYQGFEGGAGYGTIEGNQPSGGAVGIRNNGEGHRVESGEGNQVDGEETYLGSPMEEVFPGYQKFVGGRPEYLGDDLGPAPWNPPEDPPFQLPPRDDGSRIVEGPEAMRYFWAYQGFEGYPGFEGRWWTLSPQLQEEEYVLQPIE</sequence>
<organism evidence="2 3">
    <name type="scientific">Hyaloscypha variabilis (strain UAMH 11265 / GT02V1 / F)</name>
    <name type="common">Meliniomyces variabilis</name>
    <dbReference type="NCBI Taxonomy" id="1149755"/>
    <lineage>
        <taxon>Eukaryota</taxon>
        <taxon>Fungi</taxon>
        <taxon>Dikarya</taxon>
        <taxon>Ascomycota</taxon>
        <taxon>Pezizomycotina</taxon>
        <taxon>Leotiomycetes</taxon>
        <taxon>Helotiales</taxon>
        <taxon>Hyaloscyphaceae</taxon>
        <taxon>Hyaloscypha</taxon>
        <taxon>Hyaloscypha variabilis</taxon>
    </lineage>
</organism>
<evidence type="ECO:0000313" key="2">
    <source>
        <dbReference type="EMBL" id="PMD43843.1"/>
    </source>
</evidence>
<keyword evidence="3" id="KW-1185">Reference proteome</keyword>
<evidence type="ECO:0000256" key="1">
    <source>
        <dbReference type="SAM" id="MobiDB-lite"/>
    </source>
</evidence>
<proteinExistence type="predicted"/>
<evidence type="ECO:0000313" key="3">
    <source>
        <dbReference type="Proteomes" id="UP000235786"/>
    </source>
</evidence>
<reference evidence="2 3" key="1">
    <citation type="submission" date="2016-04" db="EMBL/GenBank/DDBJ databases">
        <title>A degradative enzymes factory behind the ericoid mycorrhizal symbiosis.</title>
        <authorList>
            <consortium name="DOE Joint Genome Institute"/>
            <person name="Martino E."/>
            <person name="Morin E."/>
            <person name="Grelet G."/>
            <person name="Kuo A."/>
            <person name="Kohler A."/>
            <person name="Daghino S."/>
            <person name="Barry K."/>
            <person name="Choi C."/>
            <person name="Cichocki N."/>
            <person name="Clum A."/>
            <person name="Copeland A."/>
            <person name="Hainaut M."/>
            <person name="Haridas S."/>
            <person name="Labutti K."/>
            <person name="Lindquist E."/>
            <person name="Lipzen A."/>
            <person name="Khouja H.-R."/>
            <person name="Murat C."/>
            <person name="Ohm R."/>
            <person name="Olson A."/>
            <person name="Spatafora J."/>
            <person name="Veneault-Fourrey C."/>
            <person name="Henrissat B."/>
            <person name="Grigoriev I."/>
            <person name="Martin F."/>
            <person name="Perotto S."/>
        </authorList>
    </citation>
    <scope>NUCLEOTIDE SEQUENCE [LARGE SCALE GENOMIC DNA]</scope>
    <source>
        <strain evidence="2 3">F</strain>
    </source>
</reference>
<dbReference type="AlphaFoldDB" id="A0A2J6RZ99"/>
<accession>A0A2J6RZ99</accession>
<feature type="compositionally biased region" description="Low complexity" evidence="1">
    <location>
        <begin position="153"/>
        <end position="167"/>
    </location>
</feature>
<gene>
    <name evidence="2" type="ORF">L207DRAFT_525226</name>
</gene>
<protein>
    <submittedName>
        <fullName evidence="2">Uncharacterized protein</fullName>
    </submittedName>
</protein>
<name>A0A2J6RZ99_HYAVF</name>
<dbReference type="Proteomes" id="UP000235786">
    <property type="component" value="Unassembled WGS sequence"/>
</dbReference>
<feature type="region of interest" description="Disordered" evidence="1">
    <location>
        <begin position="134"/>
        <end position="169"/>
    </location>
</feature>
<dbReference type="EMBL" id="KZ613941">
    <property type="protein sequence ID" value="PMD43843.1"/>
    <property type="molecule type" value="Genomic_DNA"/>
</dbReference>